<evidence type="ECO:0000313" key="3">
    <source>
        <dbReference type="Proteomes" id="UP000789901"/>
    </source>
</evidence>
<accession>A0ABN7UIG4</accession>
<proteinExistence type="predicted"/>
<dbReference type="EMBL" id="CAJVQB010002774">
    <property type="protein sequence ID" value="CAG8586751.1"/>
    <property type="molecule type" value="Genomic_DNA"/>
</dbReference>
<sequence>MLQASKKSGDRQPSDLWNTHIRKGKKISKGHYEEICNYCSYSKHKGSLQNFEEHLANNCPNVPKRTNEINKACIKAFVICSISWKTISNPFFIDFLKTLQPGYIPPSHEVLSGHLFSQEVSAINVKIIQKLDYSNNLALEEAKRLNISDGYGKKRNRLGLHKIENIQKFASYYNSHAKQELPYYSIEKTNDINKEVEEDEIFDEEDNLLLSNTINLNKFCSNLEEL</sequence>
<protein>
    <submittedName>
        <fullName evidence="2">43624_t:CDS:1</fullName>
    </submittedName>
</protein>
<dbReference type="Proteomes" id="UP000789901">
    <property type="component" value="Unassembled WGS sequence"/>
</dbReference>
<feature type="region of interest" description="Disordered" evidence="1">
    <location>
        <begin position="1"/>
        <end position="20"/>
    </location>
</feature>
<organism evidence="2 3">
    <name type="scientific">Gigaspora margarita</name>
    <dbReference type="NCBI Taxonomy" id="4874"/>
    <lineage>
        <taxon>Eukaryota</taxon>
        <taxon>Fungi</taxon>
        <taxon>Fungi incertae sedis</taxon>
        <taxon>Mucoromycota</taxon>
        <taxon>Glomeromycotina</taxon>
        <taxon>Glomeromycetes</taxon>
        <taxon>Diversisporales</taxon>
        <taxon>Gigasporaceae</taxon>
        <taxon>Gigaspora</taxon>
    </lineage>
</organism>
<evidence type="ECO:0000256" key="1">
    <source>
        <dbReference type="SAM" id="MobiDB-lite"/>
    </source>
</evidence>
<gene>
    <name evidence="2" type="ORF">GMARGA_LOCUS6212</name>
</gene>
<keyword evidence="3" id="KW-1185">Reference proteome</keyword>
<reference evidence="2 3" key="1">
    <citation type="submission" date="2021-06" db="EMBL/GenBank/DDBJ databases">
        <authorList>
            <person name="Kallberg Y."/>
            <person name="Tangrot J."/>
            <person name="Rosling A."/>
        </authorList>
    </citation>
    <scope>NUCLEOTIDE SEQUENCE [LARGE SCALE GENOMIC DNA]</scope>
    <source>
        <strain evidence="2 3">120-4 pot B 10/14</strain>
    </source>
</reference>
<evidence type="ECO:0000313" key="2">
    <source>
        <dbReference type="EMBL" id="CAG8586751.1"/>
    </source>
</evidence>
<comment type="caution">
    <text evidence="2">The sequence shown here is derived from an EMBL/GenBank/DDBJ whole genome shotgun (WGS) entry which is preliminary data.</text>
</comment>
<name>A0ABN7UIG4_GIGMA</name>